<dbReference type="PANTHER" id="PTHR10353">
    <property type="entry name" value="GLYCOSYL HYDROLASE"/>
    <property type="match status" value="1"/>
</dbReference>
<comment type="caution">
    <text evidence="4">The sequence shown here is derived from an EMBL/GenBank/DDBJ whole genome shotgun (WGS) entry which is preliminary data.</text>
</comment>
<evidence type="ECO:0000256" key="1">
    <source>
        <dbReference type="ARBA" id="ARBA00010838"/>
    </source>
</evidence>
<dbReference type="STRING" id="3750.A0A498IZY7"/>
<organism evidence="4 5">
    <name type="scientific">Malus domestica</name>
    <name type="common">Apple</name>
    <name type="synonym">Pyrus malus</name>
    <dbReference type="NCBI Taxonomy" id="3750"/>
    <lineage>
        <taxon>Eukaryota</taxon>
        <taxon>Viridiplantae</taxon>
        <taxon>Streptophyta</taxon>
        <taxon>Embryophyta</taxon>
        <taxon>Tracheophyta</taxon>
        <taxon>Spermatophyta</taxon>
        <taxon>Magnoliopsida</taxon>
        <taxon>eudicotyledons</taxon>
        <taxon>Gunneridae</taxon>
        <taxon>Pentapetalae</taxon>
        <taxon>rosids</taxon>
        <taxon>fabids</taxon>
        <taxon>Rosales</taxon>
        <taxon>Rosaceae</taxon>
        <taxon>Amygdaloideae</taxon>
        <taxon>Maleae</taxon>
        <taxon>Malus</taxon>
    </lineage>
</organism>
<dbReference type="InterPro" id="IPR001360">
    <property type="entry name" value="Glyco_hydro_1"/>
</dbReference>
<comment type="similarity">
    <text evidence="1 3">Belongs to the glycosyl hydrolase 1 family.</text>
</comment>
<gene>
    <name evidence="4" type="ORF">DVH24_000205</name>
</gene>
<dbReference type="Pfam" id="PF00232">
    <property type="entry name" value="Glyco_hydro_1"/>
    <property type="match status" value="1"/>
</dbReference>
<reference evidence="4 5" key="1">
    <citation type="submission" date="2018-10" db="EMBL/GenBank/DDBJ databases">
        <title>A high-quality apple genome assembly.</title>
        <authorList>
            <person name="Hu J."/>
        </authorList>
    </citation>
    <scope>NUCLEOTIDE SEQUENCE [LARGE SCALE GENOMIC DNA]</scope>
    <source>
        <strain evidence="5">cv. HFTH1</strain>
        <tissue evidence="4">Young leaf</tissue>
    </source>
</reference>
<evidence type="ECO:0000313" key="5">
    <source>
        <dbReference type="Proteomes" id="UP000290289"/>
    </source>
</evidence>
<dbReference type="InterPro" id="IPR017853">
    <property type="entry name" value="GH"/>
</dbReference>
<feature type="active site" description="Nucleophile" evidence="2">
    <location>
        <position position="14"/>
    </location>
</feature>
<dbReference type="GO" id="GO:0005975">
    <property type="term" value="P:carbohydrate metabolic process"/>
    <property type="evidence" value="ECO:0007669"/>
    <property type="project" value="InterPro"/>
</dbReference>
<dbReference type="Gene3D" id="3.20.20.80">
    <property type="entry name" value="Glycosidases"/>
    <property type="match status" value="1"/>
</dbReference>
<sequence length="143" mass="16623">MKKNYQSPKIYITENGINDAKNDTRRLDETLKDLHRVKNTLWHLYWLNKAIKIGVNVKGYFYWALLDNFEWGMAIPQDLGFITLITKTISSASLKILLSGSLNSSRVKFKDTMLKLRHKLYTADQPQVLKGKFPTDVMCIKKE</sequence>
<protein>
    <recommendedName>
        <fullName evidence="6">Beta-glucosidase</fullName>
    </recommendedName>
</protein>
<dbReference type="GO" id="GO:0008422">
    <property type="term" value="F:beta-glucosidase activity"/>
    <property type="evidence" value="ECO:0007669"/>
    <property type="project" value="TreeGrafter"/>
</dbReference>
<dbReference type="InterPro" id="IPR018120">
    <property type="entry name" value="Glyco_hydro_1_AS"/>
</dbReference>
<dbReference type="PANTHER" id="PTHR10353:SF154">
    <property type="entry name" value="BETA-GLUCOSIDASE 9-RELATED"/>
    <property type="match status" value="1"/>
</dbReference>
<accession>A0A498IZY7</accession>
<evidence type="ECO:0000256" key="2">
    <source>
        <dbReference type="PROSITE-ProRule" id="PRU10055"/>
    </source>
</evidence>
<proteinExistence type="inferred from homology"/>
<name>A0A498IZY7_MALDO</name>
<dbReference type="EMBL" id="RDQH01000335">
    <property type="protein sequence ID" value="RXH88606.1"/>
    <property type="molecule type" value="Genomic_DNA"/>
</dbReference>
<dbReference type="Proteomes" id="UP000290289">
    <property type="component" value="Chromosome 9"/>
</dbReference>
<dbReference type="SUPFAM" id="SSF51445">
    <property type="entry name" value="(Trans)glycosidases"/>
    <property type="match status" value="1"/>
</dbReference>
<dbReference type="PROSITE" id="PS00572">
    <property type="entry name" value="GLYCOSYL_HYDROL_F1_1"/>
    <property type="match status" value="1"/>
</dbReference>
<keyword evidence="5" id="KW-1185">Reference proteome</keyword>
<dbReference type="PRINTS" id="PR00131">
    <property type="entry name" value="GLHYDRLASE1"/>
</dbReference>
<evidence type="ECO:0000313" key="4">
    <source>
        <dbReference type="EMBL" id="RXH88606.1"/>
    </source>
</evidence>
<dbReference type="AlphaFoldDB" id="A0A498IZY7"/>
<evidence type="ECO:0000256" key="3">
    <source>
        <dbReference type="RuleBase" id="RU003690"/>
    </source>
</evidence>
<evidence type="ECO:0008006" key="6">
    <source>
        <dbReference type="Google" id="ProtNLM"/>
    </source>
</evidence>